<sequence length="128" mass="15085">MEKFKKIKGGGTRKYIYYGCTRSRDKNCRVLYIREEELIEQLLKIIDKLTLDELGVKEKLRAEIERHGKFQNILGSGECQINQEKININVKNYVKYLLKEGTNFEKREMLACLKSRLTLANKELKLVK</sequence>
<evidence type="ECO:0000313" key="1">
    <source>
        <dbReference type="EMBL" id="OGY49095.1"/>
    </source>
</evidence>
<proteinExistence type="predicted"/>
<reference evidence="1 2" key="1">
    <citation type="journal article" date="2016" name="Nat. Commun.">
        <title>Thousands of microbial genomes shed light on interconnected biogeochemical processes in an aquifer system.</title>
        <authorList>
            <person name="Anantharaman K."/>
            <person name="Brown C.T."/>
            <person name="Hug L.A."/>
            <person name="Sharon I."/>
            <person name="Castelle C.J."/>
            <person name="Probst A.J."/>
            <person name="Thomas B.C."/>
            <person name="Singh A."/>
            <person name="Wilkins M.J."/>
            <person name="Karaoz U."/>
            <person name="Brodie E.L."/>
            <person name="Williams K.H."/>
            <person name="Hubbard S.S."/>
            <person name="Banfield J.F."/>
        </authorList>
    </citation>
    <scope>NUCLEOTIDE SEQUENCE [LARGE SCALE GENOMIC DNA]</scope>
</reference>
<name>A0A1G1Y9U5_9BACT</name>
<protein>
    <recommendedName>
        <fullName evidence="3">Recombinase zinc beta ribbon domain-containing protein</fullName>
    </recommendedName>
</protein>
<evidence type="ECO:0000313" key="2">
    <source>
        <dbReference type="Proteomes" id="UP000178432"/>
    </source>
</evidence>
<gene>
    <name evidence="1" type="ORF">A2663_04875</name>
</gene>
<dbReference type="EMBL" id="MHIF01000005">
    <property type="protein sequence ID" value="OGY49095.1"/>
    <property type="molecule type" value="Genomic_DNA"/>
</dbReference>
<dbReference type="AlphaFoldDB" id="A0A1G1Y9U5"/>
<organism evidence="1 2">
    <name type="scientific">Candidatus Buchananbacteria bacterium RIFCSPHIGHO2_01_FULL_46_12</name>
    <dbReference type="NCBI Taxonomy" id="1797536"/>
    <lineage>
        <taxon>Bacteria</taxon>
        <taxon>Candidatus Buchananiibacteriota</taxon>
    </lineage>
</organism>
<comment type="caution">
    <text evidence="1">The sequence shown here is derived from an EMBL/GenBank/DDBJ whole genome shotgun (WGS) entry which is preliminary data.</text>
</comment>
<dbReference type="Proteomes" id="UP000178432">
    <property type="component" value="Unassembled WGS sequence"/>
</dbReference>
<evidence type="ECO:0008006" key="3">
    <source>
        <dbReference type="Google" id="ProtNLM"/>
    </source>
</evidence>
<accession>A0A1G1Y9U5</accession>